<accession>W7D159</accession>
<dbReference type="EMBL" id="AODL01000031">
    <property type="protein sequence ID" value="EUJ42867.1"/>
    <property type="molecule type" value="Genomic_DNA"/>
</dbReference>
<protein>
    <submittedName>
        <fullName evidence="2">Uncharacterized protein</fullName>
    </submittedName>
</protein>
<name>W7D159_9LIST</name>
<keyword evidence="1" id="KW-0472">Membrane</keyword>
<evidence type="ECO:0000313" key="3">
    <source>
        <dbReference type="Proteomes" id="UP000019248"/>
    </source>
</evidence>
<sequence>MRVGNIELRKVDSGNKEATGSWTNGKKVSLVAIVAFLVCVAAFIPWGNVAMGVISIGWFLIKWTMVITVVVCAIRFFFPVFVGIVAIIITLVTLAAL</sequence>
<evidence type="ECO:0000313" key="2">
    <source>
        <dbReference type="EMBL" id="EUJ42867.1"/>
    </source>
</evidence>
<comment type="caution">
    <text evidence="2">The sequence shown here is derived from an EMBL/GenBank/DDBJ whole genome shotgun (WGS) entry which is preliminary data.</text>
</comment>
<dbReference type="Proteomes" id="UP000019248">
    <property type="component" value="Unassembled WGS sequence"/>
</dbReference>
<keyword evidence="1" id="KW-0812">Transmembrane</keyword>
<feature type="transmembrane region" description="Helical" evidence="1">
    <location>
        <begin position="30"/>
        <end position="61"/>
    </location>
</feature>
<organism evidence="2 3">
    <name type="scientific">Listeria riparia FSL S10-1204</name>
    <dbReference type="NCBI Taxonomy" id="1265816"/>
    <lineage>
        <taxon>Bacteria</taxon>
        <taxon>Bacillati</taxon>
        <taxon>Bacillota</taxon>
        <taxon>Bacilli</taxon>
        <taxon>Bacillales</taxon>
        <taxon>Listeriaceae</taxon>
        <taxon>Listeria</taxon>
    </lineage>
</organism>
<evidence type="ECO:0000256" key="1">
    <source>
        <dbReference type="SAM" id="Phobius"/>
    </source>
</evidence>
<feature type="transmembrane region" description="Helical" evidence="1">
    <location>
        <begin position="67"/>
        <end position="96"/>
    </location>
</feature>
<dbReference type="RefSeq" id="WP_036101879.1">
    <property type="nucleotide sequence ID" value="NZ_AODL01000031.1"/>
</dbReference>
<dbReference type="AlphaFoldDB" id="W7D159"/>
<keyword evidence="3" id="KW-1185">Reference proteome</keyword>
<reference evidence="2 3" key="1">
    <citation type="journal article" date="2014" name="Int. J. Syst. Evol. Microbiol.">
        <title>Listeria floridensis sp. nov., Listeria aquatica sp. nov., Listeria cornellensis sp. nov., Listeria riparia sp. nov. and Listeria grandensis sp. nov., from agricultural and natural environments.</title>
        <authorList>
            <person name="den Bakker H.C."/>
            <person name="Warchocki S."/>
            <person name="Wright E.M."/>
            <person name="Allred A.F."/>
            <person name="Ahlstrom C."/>
            <person name="Manuel C.S."/>
            <person name="Stasiewicz M.J."/>
            <person name="Burrell A."/>
            <person name="Roof S."/>
            <person name="Strawn L."/>
            <person name="Fortes E.D."/>
            <person name="Nightingale K.K."/>
            <person name="Kephart D."/>
            <person name="Wiedmann M."/>
        </authorList>
    </citation>
    <scope>NUCLEOTIDE SEQUENCE [LARGE SCALE GENOMIC DNA]</scope>
    <source>
        <strain evidence="2 3">FSL S10-1204</strain>
    </source>
</reference>
<gene>
    <name evidence="2" type="ORF">PRIP_15077</name>
</gene>
<proteinExistence type="predicted"/>
<keyword evidence="1" id="KW-1133">Transmembrane helix</keyword>